<dbReference type="Gene3D" id="3.30.465.10">
    <property type="match status" value="1"/>
</dbReference>
<comment type="caution">
    <text evidence="21">The sequence shown here is derived from an EMBL/GenBank/DDBJ whole genome shotgun (WGS) entry which is preliminary data.</text>
</comment>
<evidence type="ECO:0000256" key="9">
    <source>
        <dbReference type="ARBA" id="ARBA00022630"/>
    </source>
</evidence>
<dbReference type="HAMAP" id="MF_00037">
    <property type="entry name" value="MurB"/>
    <property type="match status" value="1"/>
</dbReference>
<comment type="catalytic activity">
    <reaction evidence="18 19">
        <text>UDP-N-acetyl-alpha-D-muramate + NADP(+) = UDP-N-acetyl-3-O-(1-carboxyvinyl)-alpha-D-glucosamine + NADPH + H(+)</text>
        <dbReference type="Rhea" id="RHEA:12248"/>
        <dbReference type="ChEBI" id="CHEBI:15378"/>
        <dbReference type="ChEBI" id="CHEBI:57783"/>
        <dbReference type="ChEBI" id="CHEBI:58349"/>
        <dbReference type="ChEBI" id="CHEBI:68483"/>
        <dbReference type="ChEBI" id="CHEBI:70757"/>
        <dbReference type="EC" id="1.3.1.98"/>
    </reaction>
</comment>
<evidence type="ECO:0000313" key="21">
    <source>
        <dbReference type="EMBL" id="GAA4025493.1"/>
    </source>
</evidence>
<dbReference type="InterPro" id="IPR006094">
    <property type="entry name" value="Oxid_FAD_bind_N"/>
</dbReference>
<evidence type="ECO:0000256" key="19">
    <source>
        <dbReference type="HAMAP-Rule" id="MF_00037"/>
    </source>
</evidence>
<keyword evidence="9 19" id="KW-0285">Flavoprotein</keyword>
<keyword evidence="16 19" id="KW-0961">Cell wall biogenesis/degradation</keyword>
<dbReference type="NCBIfam" id="NF000755">
    <property type="entry name" value="PRK00046.1"/>
    <property type="match status" value="1"/>
</dbReference>
<keyword evidence="13 19" id="KW-0573">Peptidoglycan synthesis</keyword>
<dbReference type="InterPro" id="IPR036318">
    <property type="entry name" value="FAD-bd_PCMH-like_sf"/>
</dbReference>
<evidence type="ECO:0000256" key="18">
    <source>
        <dbReference type="ARBA" id="ARBA00048914"/>
    </source>
</evidence>
<keyword evidence="11 19" id="KW-0521">NADP</keyword>
<keyword evidence="10 19" id="KW-0274">FAD</keyword>
<dbReference type="Pfam" id="PF02873">
    <property type="entry name" value="MurB_C"/>
    <property type="match status" value="1"/>
</dbReference>
<dbReference type="Gene3D" id="3.90.78.10">
    <property type="entry name" value="UDP-N-acetylenolpyruvoylglucosamine reductase, C-terminal domain"/>
    <property type="match status" value="1"/>
</dbReference>
<dbReference type="EC" id="1.3.1.98" evidence="5 19"/>
<organism evidence="21 22">
    <name type="scientific">Actimicrobium antarcticum</name>
    <dbReference type="NCBI Taxonomy" id="1051899"/>
    <lineage>
        <taxon>Bacteria</taxon>
        <taxon>Pseudomonadati</taxon>
        <taxon>Pseudomonadota</taxon>
        <taxon>Betaproteobacteria</taxon>
        <taxon>Burkholderiales</taxon>
        <taxon>Oxalobacteraceae</taxon>
        <taxon>Actimicrobium</taxon>
    </lineage>
</organism>
<evidence type="ECO:0000256" key="1">
    <source>
        <dbReference type="ARBA" id="ARBA00001974"/>
    </source>
</evidence>
<evidence type="ECO:0000256" key="15">
    <source>
        <dbReference type="ARBA" id="ARBA00023306"/>
    </source>
</evidence>
<dbReference type="InterPro" id="IPR003170">
    <property type="entry name" value="MurB"/>
</dbReference>
<evidence type="ECO:0000256" key="10">
    <source>
        <dbReference type="ARBA" id="ARBA00022827"/>
    </source>
</evidence>
<evidence type="ECO:0000313" key="22">
    <source>
        <dbReference type="Proteomes" id="UP001501353"/>
    </source>
</evidence>
<reference evidence="22" key="1">
    <citation type="journal article" date="2019" name="Int. J. Syst. Evol. Microbiol.">
        <title>The Global Catalogue of Microorganisms (GCM) 10K type strain sequencing project: providing services to taxonomists for standard genome sequencing and annotation.</title>
        <authorList>
            <consortium name="The Broad Institute Genomics Platform"/>
            <consortium name="The Broad Institute Genome Sequencing Center for Infectious Disease"/>
            <person name="Wu L."/>
            <person name="Ma J."/>
        </authorList>
    </citation>
    <scope>NUCLEOTIDE SEQUENCE [LARGE SCALE GENOMIC DNA]</scope>
    <source>
        <strain evidence="22">JCM 16673</strain>
    </source>
</reference>
<feature type="active site" evidence="19">
    <location>
        <position position="181"/>
    </location>
</feature>
<dbReference type="InterPro" id="IPR036635">
    <property type="entry name" value="MurB_C_sf"/>
</dbReference>
<evidence type="ECO:0000256" key="2">
    <source>
        <dbReference type="ARBA" id="ARBA00003921"/>
    </source>
</evidence>
<feature type="domain" description="FAD-binding PCMH-type" evidence="20">
    <location>
        <begin position="34"/>
        <end position="205"/>
    </location>
</feature>
<feature type="active site" description="Proton donor" evidence="19">
    <location>
        <position position="256"/>
    </location>
</feature>
<evidence type="ECO:0000256" key="11">
    <source>
        <dbReference type="ARBA" id="ARBA00022857"/>
    </source>
</evidence>
<dbReference type="InterPro" id="IPR016167">
    <property type="entry name" value="FAD-bd_PCMH_sub1"/>
</dbReference>
<dbReference type="InterPro" id="IPR016166">
    <property type="entry name" value="FAD-bd_PCMH"/>
</dbReference>
<evidence type="ECO:0000256" key="6">
    <source>
        <dbReference type="ARBA" id="ARBA00015188"/>
    </source>
</evidence>
<dbReference type="PANTHER" id="PTHR21071">
    <property type="entry name" value="UDP-N-ACETYLENOLPYRUVOYLGLUCOSAMINE REDUCTASE"/>
    <property type="match status" value="1"/>
</dbReference>
<evidence type="ECO:0000256" key="4">
    <source>
        <dbReference type="ARBA" id="ARBA00004752"/>
    </source>
</evidence>
<evidence type="ECO:0000256" key="5">
    <source>
        <dbReference type="ARBA" id="ARBA00012518"/>
    </source>
</evidence>
<keyword evidence="14 19" id="KW-0560">Oxidoreductase</keyword>
<evidence type="ECO:0000256" key="7">
    <source>
        <dbReference type="ARBA" id="ARBA00022490"/>
    </source>
</evidence>
<evidence type="ECO:0000256" key="13">
    <source>
        <dbReference type="ARBA" id="ARBA00022984"/>
    </source>
</evidence>
<comment type="similarity">
    <text evidence="19">Belongs to the MurB family.</text>
</comment>
<comment type="pathway">
    <text evidence="4 19">Cell wall biogenesis; peptidoglycan biosynthesis.</text>
</comment>
<feature type="active site" evidence="19">
    <location>
        <position position="352"/>
    </location>
</feature>
<dbReference type="InterPro" id="IPR011601">
    <property type="entry name" value="MurB_C"/>
</dbReference>
<gene>
    <name evidence="19 21" type="primary">murB</name>
    <name evidence="21" type="ORF">GCM10022212_24160</name>
</gene>
<protein>
    <recommendedName>
        <fullName evidence="6 19">UDP-N-acetylenolpyruvoylglucosamine reductase</fullName>
        <ecNumber evidence="5 19">1.3.1.98</ecNumber>
    </recommendedName>
    <alternativeName>
        <fullName evidence="17 19">UDP-N-acetylmuramate dehydrogenase</fullName>
    </alternativeName>
</protein>
<evidence type="ECO:0000256" key="3">
    <source>
        <dbReference type="ARBA" id="ARBA00004496"/>
    </source>
</evidence>
<sequence>MGGYASGIDKLRVMPSSLSITHNFPLRLHNTFGIAASADAYLPVRSAADLHALIANPFLADLPRLVLGGGSNIVLRGDFHGLVLHSCSRGIAIVGETASHTLVRAAAGESWHALVLWTLAHQLGGLENLSLIPGSVGAAPIQNIGAYGVEMESCFHSLTAFDLQDGTLFTLDRAGCAFGYRDSIFKHDLRDRAVILDVTFALPRNWTPELRYAELANELAQSGDGTPPNMRQVSDAVIAIRRRKLPDPAVIGNAGSFFKNPLVTRAQRDALLIAHPALVSHDQPDRSAKLAAGWLIDQCGWKGRALGAAGVYEKQALVLVNLGGAKGEDVLRLAQAIQQDVLQKFGVTLEPEPIFV</sequence>
<dbReference type="PANTHER" id="PTHR21071:SF4">
    <property type="entry name" value="UDP-N-ACETYLENOLPYRUVOYLGLUCOSAMINE REDUCTASE"/>
    <property type="match status" value="1"/>
</dbReference>
<evidence type="ECO:0000256" key="12">
    <source>
        <dbReference type="ARBA" id="ARBA00022960"/>
    </source>
</evidence>
<name>A0ABP7TFQ3_9BURK</name>
<dbReference type="EMBL" id="BAAAZE010000008">
    <property type="protein sequence ID" value="GAA4025493.1"/>
    <property type="molecule type" value="Genomic_DNA"/>
</dbReference>
<keyword evidence="12 19" id="KW-0133">Cell shape</keyword>
<dbReference type="SUPFAM" id="SSF56194">
    <property type="entry name" value="Uridine diphospho-N-Acetylenolpyruvylglucosamine reductase, MurB, C-terminal domain"/>
    <property type="match status" value="1"/>
</dbReference>
<evidence type="ECO:0000256" key="8">
    <source>
        <dbReference type="ARBA" id="ARBA00022618"/>
    </source>
</evidence>
<keyword evidence="8 19" id="KW-0132">Cell division</keyword>
<accession>A0ABP7TFQ3</accession>
<comment type="subcellular location">
    <subcellularLocation>
        <location evidence="3 19">Cytoplasm</location>
    </subcellularLocation>
</comment>
<evidence type="ECO:0000256" key="14">
    <source>
        <dbReference type="ARBA" id="ARBA00023002"/>
    </source>
</evidence>
<keyword evidence="7 19" id="KW-0963">Cytoplasm</keyword>
<evidence type="ECO:0000256" key="16">
    <source>
        <dbReference type="ARBA" id="ARBA00023316"/>
    </source>
</evidence>
<comment type="cofactor">
    <cofactor evidence="1 19">
        <name>FAD</name>
        <dbReference type="ChEBI" id="CHEBI:57692"/>
    </cofactor>
</comment>
<keyword evidence="22" id="KW-1185">Reference proteome</keyword>
<dbReference type="PROSITE" id="PS51387">
    <property type="entry name" value="FAD_PCMH"/>
    <property type="match status" value="1"/>
</dbReference>
<proteinExistence type="inferred from homology"/>
<dbReference type="NCBIfam" id="TIGR00179">
    <property type="entry name" value="murB"/>
    <property type="match status" value="1"/>
</dbReference>
<dbReference type="Gene3D" id="3.30.43.10">
    <property type="entry name" value="Uridine Diphospho-n-acetylenolpyruvylglucosamine Reductase, domain 2"/>
    <property type="match status" value="1"/>
</dbReference>
<dbReference type="NCBIfam" id="NF010478">
    <property type="entry name" value="PRK13903.1"/>
    <property type="match status" value="1"/>
</dbReference>
<evidence type="ECO:0000259" key="20">
    <source>
        <dbReference type="PROSITE" id="PS51387"/>
    </source>
</evidence>
<comment type="function">
    <text evidence="2 19">Cell wall formation.</text>
</comment>
<dbReference type="Pfam" id="PF01565">
    <property type="entry name" value="FAD_binding_4"/>
    <property type="match status" value="1"/>
</dbReference>
<dbReference type="SUPFAM" id="SSF56176">
    <property type="entry name" value="FAD-binding/transporter-associated domain-like"/>
    <property type="match status" value="1"/>
</dbReference>
<dbReference type="Proteomes" id="UP001501353">
    <property type="component" value="Unassembled WGS sequence"/>
</dbReference>
<keyword evidence="15 19" id="KW-0131">Cell cycle</keyword>
<dbReference type="InterPro" id="IPR016169">
    <property type="entry name" value="FAD-bd_PCMH_sub2"/>
</dbReference>
<evidence type="ECO:0000256" key="17">
    <source>
        <dbReference type="ARBA" id="ARBA00031026"/>
    </source>
</evidence>